<dbReference type="InterPro" id="IPR050789">
    <property type="entry name" value="Diverse_Enzym_Activities"/>
</dbReference>
<feature type="domain" description="Beta-lactamase-related" evidence="3">
    <location>
        <begin position="56"/>
        <end position="419"/>
    </location>
</feature>
<evidence type="ECO:0000256" key="1">
    <source>
        <dbReference type="ARBA" id="ARBA00022801"/>
    </source>
</evidence>
<dbReference type="Proteomes" id="UP000199437">
    <property type="component" value="Unassembled WGS sequence"/>
</dbReference>
<evidence type="ECO:0000313" key="4">
    <source>
        <dbReference type="EMBL" id="SEW24175.1"/>
    </source>
</evidence>
<dbReference type="Pfam" id="PF00144">
    <property type="entry name" value="Beta-lactamase"/>
    <property type="match status" value="1"/>
</dbReference>
<keyword evidence="2" id="KW-0732">Signal</keyword>
<protein>
    <submittedName>
        <fullName evidence="4">CubicO group peptidase, beta-lactamase class C family</fullName>
    </submittedName>
</protein>
<dbReference type="Gene3D" id="3.40.710.10">
    <property type="entry name" value="DD-peptidase/beta-lactamase superfamily"/>
    <property type="match status" value="1"/>
</dbReference>
<dbReference type="STRING" id="1267423.SAMN05216290_2171"/>
<keyword evidence="1" id="KW-0378">Hydrolase</keyword>
<dbReference type="PANTHER" id="PTHR43283:SF11">
    <property type="entry name" value="BETA-LACTAMASE-RELATED DOMAIN-CONTAINING PROTEIN"/>
    <property type="match status" value="1"/>
</dbReference>
<proteinExistence type="predicted"/>
<evidence type="ECO:0000259" key="3">
    <source>
        <dbReference type="Pfam" id="PF00144"/>
    </source>
</evidence>
<dbReference type="OrthoDB" id="9805821at2"/>
<dbReference type="RefSeq" id="WP_090258603.1">
    <property type="nucleotide sequence ID" value="NZ_FOIR01000002.1"/>
</dbReference>
<dbReference type="AlphaFoldDB" id="A0A1I0QC81"/>
<dbReference type="GO" id="GO:0016787">
    <property type="term" value="F:hydrolase activity"/>
    <property type="evidence" value="ECO:0007669"/>
    <property type="project" value="UniProtKB-KW"/>
</dbReference>
<dbReference type="SUPFAM" id="SSF56601">
    <property type="entry name" value="beta-lactamase/transpeptidase-like"/>
    <property type="match status" value="1"/>
</dbReference>
<organism evidence="4 5">
    <name type="scientific">Roseivirga pacifica</name>
    <dbReference type="NCBI Taxonomy" id="1267423"/>
    <lineage>
        <taxon>Bacteria</taxon>
        <taxon>Pseudomonadati</taxon>
        <taxon>Bacteroidota</taxon>
        <taxon>Cytophagia</taxon>
        <taxon>Cytophagales</taxon>
        <taxon>Roseivirgaceae</taxon>
        <taxon>Roseivirga</taxon>
    </lineage>
</organism>
<keyword evidence="5" id="KW-1185">Reference proteome</keyword>
<feature type="chain" id="PRO_5011486560" evidence="2">
    <location>
        <begin position="19"/>
        <end position="456"/>
    </location>
</feature>
<sequence length="456" mass="51484">MRSFLLSLFSLCTVLSFAQEGQLTVTEQPNFKTDVLVVGTPASVGIDGKILSHGIEEVMHQAMDSMAFPGGVVLLAKDGVVFYQKAFGYHTYAKENQVQLTDIYDLASVTKTTAATLALMKLYEDGLFDPDKTMGDYFSDVAKGDKKDLVMRDVLAHQAGLRAWIPYWSESQRKNGKYRWNTVKADSSRRFPYKISDAGLWMHKDFKEKKIYKMIKKSKVSDEKKYLYSGLTFYLIPDLVERLTGEPFDVYLRETFYQPLGATTLGFKAGEHFPLERIVPTEVDTFFRMQTLHGVVHDEGAAMMLGVSGNAGLFSDAEDLAKVYQMLQNGGTYDGKQYLKPETIEEFTKVQFPENDNKRGMGFDKPLLEYSETASSVAKDVSPRSFGHTGYTGTLVWADPDNDVLFVFLSNRVHPTRNNSKIYQLNVRPRIHNLVYELIKAGKGTYTIGYRGVQKD</sequence>
<dbReference type="InterPro" id="IPR012338">
    <property type="entry name" value="Beta-lactam/transpept-like"/>
</dbReference>
<dbReference type="PANTHER" id="PTHR43283">
    <property type="entry name" value="BETA-LACTAMASE-RELATED"/>
    <property type="match status" value="1"/>
</dbReference>
<dbReference type="GeneID" id="99986878"/>
<evidence type="ECO:0000313" key="5">
    <source>
        <dbReference type="Proteomes" id="UP000199437"/>
    </source>
</evidence>
<accession>A0A1I0QC81</accession>
<gene>
    <name evidence="4" type="ORF">SAMN05216290_2171</name>
</gene>
<feature type="signal peptide" evidence="2">
    <location>
        <begin position="1"/>
        <end position="18"/>
    </location>
</feature>
<dbReference type="EMBL" id="FOIR01000002">
    <property type="protein sequence ID" value="SEW24175.1"/>
    <property type="molecule type" value="Genomic_DNA"/>
</dbReference>
<name>A0A1I0QC81_9BACT</name>
<dbReference type="InterPro" id="IPR001466">
    <property type="entry name" value="Beta-lactam-related"/>
</dbReference>
<reference evidence="5" key="1">
    <citation type="submission" date="2016-10" db="EMBL/GenBank/DDBJ databases">
        <authorList>
            <person name="Varghese N."/>
            <person name="Submissions S."/>
        </authorList>
    </citation>
    <scope>NUCLEOTIDE SEQUENCE [LARGE SCALE GENOMIC DNA]</scope>
    <source>
        <strain evidence="5">CGMCC 1.12402</strain>
    </source>
</reference>
<evidence type="ECO:0000256" key="2">
    <source>
        <dbReference type="SAM" id="SignalP"/>
    </source>
</evidence>